<evidence type="ECO:0000259" key="1">
    <source>
        <dbReference type="Pfam" id="PF07746"/>
    </source>
</evidence>
<protein>
    <recommendedName>
        <fullName evidence="1">Extradiol ring-cleavage dioxygenase LigAB LigA subunit domain-containing protein</fullName>
    </recommendedName>
</protein>
<sequence length="97" mass="11787">MVVYYTFPEVSKFNIHKMIYDLRSNKELRERFLKNPEEVMREYNLSEEDMRVLLRADAEEMYRYGINPFMLHDYRLVVLGLGDKPVEMQVTYKRVGK</sequence>
<dbReference type="SUPFAM" id="SSF48076">
    <property type="entry name" value="LigA subunit of an aromatic-ring-opening dioxygenase LigAB"/>
    <property type="match status" value="1"/>
</dbReference>
<proteinExistence type="predicted"/>
<evidence type="ECO:0000313" key="2">
    <source>
        <dbReference type="EMBL" id="WWQ61025.1"/>
    </source>
</evidence>
<dbReference type="Gene3D" id="1.10.700.10">
    <property type="entry name" value="Dioxygenase LigAB, LigA subunit"/>
    <property type="match status" value="1"/>
</dbReference>
<dbReference type="GeneID" id="89335659"/>
<organism evidence="2 3">
    <name type="scientific">Sulfolobus tengchongensis</name>
    <dbReference type="NCBI Taxonomy" id="207809"/>
    <lineage>
        <taxon>Archaea</taxon>
        <taxon>Thermoproteota</taxon>
        <taxon>Thermoprotei</taxon>
        <taxon>Sulfolobales</taxon>
        <taxon>Sulfolobaceae</taxon>
        <taxon>Sulfolobus</taxon>
    </lineage>
</organism>
<accession>A0AAX4L1K8</accession>
<evidence type="ECO:0000313" key="3">
    <source>
        <dbReference type="Proteomes" id="UP001432202"/>
    </source>
</evidence>
<dbReference type="Proteomes" id="UP001432202">
    <property type="component" value="Chromosome"/>
</dbReference>
<feature type="domain" description="Extradiol ring-cleavage dioxygenase LigAB LigA subunit" evidence="1">
    <location>
        <begin position="15"/>
        <end position="73"/>
    </location>
</feature>
<dbReference type="InterPro" id="IPR011986">
    <property type="entry name" value="Xdiol_dOase_LigA"/>
</dbReference>
<name>A0AAX4L1K8_9CREN</name>
<reference evidence="2 3" key="1">
    <citation type="submission" date="2024-02" db="EMBL/GenBank/DDBJ databases">
        <title>STSV induces naive adaptation in Sulfolobus.</title>
        <authorList>
            <person name="Xiang X."/>
            <person name="Song M."/>
        </authorList>
    </citation>
    <scope>NUCLEOTIDE SEQUENCE [LARGE SCALE GENOMIC DNA]</scope>
    <source>
        <strain evidence="2 3">RT2</strain>
    </source>
</reference>
<keyword evidence="3" id="KW-1185">Reference proteome</keyword>
<dbReference type="RefSeq" id="WP_338602722.1">
    <property type="nucleotide sequence ID" value="NZ_CP146016.1"/>
</dbReference>
<dbReference type="EMBL" id="CP146016">
    <property type="protein sequence ID" value="WWQ61025.1"/>
    <property type="molecule type" value="Genomic_DNA"/>
</dbReference>
<dbReference type="InterPro" id="IPR036622">
    <property type="entry name" value="LigA_sf"/>
</dbReference>
<dbReference type="AlphaFoldDB" id="A0AAX4L1K8"/>
<gene>
    <name evidence="2" type="ORF">V6M85_02785</name>
</gene>
<dbReference type="Pfam" id="PF07746">
    <property type="entry name" value="LigA"/>
    <property type="match status" value="1"/>
</dbReference>